<dbReference type="SMART" id="SM00220">
    <property type="entry name" value="S_TKc"/>
    <property type="match status" value="1"/>
</dbReference>
<dbReference type="PANTHER" id="PTHR48012">
    <property type="entry name" value="STERILE20-LIKE KINASE, ISOFORM B-RELATED"/>
    <property type="match status" value="1"/>
</dbReference>
<comment type="caution">
    <text evidence="13">The sequence shown here is derived from an EMBL/GenBank/DDBJ whole genome shotgun (WGS) entry which is preliminary data.</text>
</comment>
<dbReference type="Pfam" id="PF00069">
    <property type="entry name" value="Pkinase"/>
    <property type="match status" value="1"/>
</dbReference>
<feature type="compositionally biased region" description="Low complexity" evidence="11">
    <location>
        <begin position="225"/>
        <end position="238"/>
    </location>
</feature>
<evidence type="ECO:0000256" key="3">
    <source>
        <dbReference type="ARBA" id="ARBA00022527"/>
    </source>
</evidence>
<dbReference type="EC" id="2.7.11.1" evidence="2"/>
<evidence type="ECO:0000313" key="14">
    <source>
        <dbReference type="Proteomes" id="UP001057375"/>
    </source>
</evidence>
<dbReference type="SUPFAM" id="SSF56112">
    <property type="entry name" value="Protein kinase-like (PK-like)"/>
    <property type="match status" value="1"/>
</dbReference>
<feature type="compositionally biased region" description="Low complexity" evidence="11">
    <location>
        <begin position="331"/>
        <end position="342"/>
    </location>
</feature>
<keyword evidence="4" id="KW-0808">Transferase</keyword>
<evidence type="ECO:0000256" key="4">
    <source>
        <dbReference type="ARBA" id="ARBA00022679"/>
    </source>
</evidence>
<dbReference type="InterPro" id="IPR017441">
    <property type="entry name" value="Protein_kinase_ATP_BS"/>
</dbReference>
<evidence type="ECO:0000256" key="1">
    <source>
        <dbReference type="ARBA" id="ARBA00008874"/>
    </source>
</evidence>
<gene>
    <name evidence="13" type="ORF">ADUPG1_006902</name>
</gene>
<evidence type="ECO:0000256" key="2">
    <source>
        <dbReference type="ARBA" id="ARBA00012513"/>
    </source>
</evidence>
<feature type="compositionally biased region" description="Basic and acidic residues" evidence="11">
    <location>
        <begin position="463"/>
        <end position="522"/>
    </location>
</feature>
<reference evidence="13" key="1">
    <citation type="submission" date="2022-03" db="EMBL/GenBank/DDBJ databases">
        <title>Draft genome sequence of Aduncisulcus paluster, a free-living microaerophilic Fornicata.</title>
        <authorList>
            <person name="Yuyama I."/>
            <person name="Kume K."/>
            <person name="Tamura T."/>
            <person name="Inagaki Y."/>
            <person name="Hashimoto T."/>
        </authorList>
    </citation>
    <scope>NUCLEOTIDE SEQUENCE</scope>
    <source>
        <strain evidence="13">NY0171</strain>
    </source>
</reference>
<dbReference type="InterPro" id="IPR050629">
    <property type="entry name" value="STE20/SPS1-PAK"/>
</dbReference>
<proteinExistence type="inferred from homology"/>
<keyword evidence="14" id="KW-1185">Reference proteome</keyword>
<evidence type="ECO:0000256" key="8">
    <source>
        <dbReference type="ARBA" id="ARBA00047899"/>
    </source>
</evidence>
<accession>A0ABQ5KK07</accession>
<evidence type="ECO:0000256" key="10">
    <source>
        <dbReference type="PROSITE-ProRule" id="PRU10141"/>
    </source>
</evidence>
<sequence>MPRTYKGGELLIIGDLGTGAYGKVKLAQDRLSGKYVALKMIDTGQVSDDGDDIVREVSFLLEIKSPSIVEYYGSAVSEYVLALVMEYMDAGSVTTLLTNGGALPEAAVAVITRSLLIGLNALHSNRIVHRDIKSSNILLSSQGYAKICDMGVSTFLRPHLPLKGPVGTVYYMAPEVAGGHSYDTKADIWSLGITIFEMITGNVPHADLPPQCVIDVIPTAPCPRVSSKSPVSSSKGSVQTRGFSGTLSAGTSMSFVSSTSNNTVSSSSSSSSSFPPLLLPSAAELLSLPFVRRAGSRQVLIQLLGQRGMLGQLDRMKREHKAKERERAGQRSRASSVASSQSYSSDSIKLDYSRETLEDEAKRLSDALLERGFARGMASNLSEWRWDFEDNWLQEQEEKKQKKQEEELRKKEEEDKKHLRVRREKGRSMSRGRVSRMSYSYGFTSDSIVAPRSTVSSSSSSSQRREKERRDKERRRREQAQREKERKEKERLEMKRIQMEKEEEEARRRTESTSEFDRKIEKTNNGTRSG</sequence>
<feature type="region of interest" description="Disordered" evidence="11">
    <location>
        <begin position="312"/>
        <end position="342"/>
    </location>
</feature>
<dbReference type="InterPro" id="IPR000719">
    <property type="entry name" value="Prot_kinase_dom"/>
</dbReference>
<feature type="compositionally biased region" description="Basic and acidic residues" evidence="11">
    <location>
        <begin position="314"/>
        <end position="329"/>
    </location>
</feature>
<comment type="similarity">
    <text evidence="1">Belongs to the protein kinase superfamily. STE Ser/Thr protein kinase family. STE20 subfamily.</text>
</comment>
<dbReference type="InterPro" id="IPR008271">
    <property type="entry name" value="Ser/Thr_kinase_AS"/>
</dbReference>
<evidence type="ECO:0000256" key="11">
    <source>
        <dbReference type="SAM" id="MobiDB-lite"/>
    </source>
</evidence>
<dbReference type="Gene3D" id="1.10.510.10">
    <property type="entry name" value="Transferase(Phosphotransferase) domain 1"/>
    <property type="match status" value="1"/>
</dbReference>
<dbReference type="PROSITE" id="PS50011">
    <property type="entry name" value="PROTEIN_KINASE_DOM"/>
    <property type="match status" value="1"/>
</dbReference>
<keyword evidence="7 10" id="KW-0067">ATP-binding</keyword>
<evidence type="ECO:0000313" key="13">
    <source>
        <dbReference type="EMBL" id="GKT32846.1"/>
    </source>
</evidence>
<dbReference type="PROSITE" id="PS00108">
    <property type="entry name" value="PROTEIN_KINASE_ST"/>
    <property type="match status" value="1"/>
</dbReference>
<evidence type="ECO:0000256" key="6">
    <source>
        <dbReference type="ARBA" id="ARBA00022777"/>
    </source>
</evidence>
<feature type="compositionally biased region" description="Basic and acidic residues" evidence="11">
    <location>
        <begin position="397"/>
        <end position="417"/>
    </location>
</feature>
<keyword evidence="5 10" id="KW-0547">Nucleotide-binding</keyword>
<feature type="non-terminal residue" evidence="13">
    <location>
        <position position="530"/>
    </location>
</feature>
<dbReference type="InterPro" id="IPR011009">
    <property type="entry name" value="Kinase-like_dom_sf"/>
</dbReference>
<feature type="region of interest" description="Disordered" evidence="11">
    <location>
        <begin position="223"/>
        <end position="243"/>
    </location>
</feature>
<evidence type="ECO:0000256" key="5">
    <source>
        <dbReference type="ARBA" id="ARBA00022741"/>
    </source>
</evidence>
<feature type="compositionally biased region" description="Low complexity" evidence="11">
    <location>
        <begin position="452"/>
        <end position="462"/>
    </location>
</feature>
<evidence type="ECO:0000256" key="7">
    <source>
        <dbReference type="ARBA" id="ARBA00022840"/>
    </source>
</evidence>
<name>A0ABQ5KK07_9EUKA</name>
<dbReference type="EMBL" id="BQXS01010071">
    <property type="protein sequence ID" value="GKT32846.1"/>
    <property type="molecule type" value="Genomic_DNA"/>
</dbReference>
<comment type="catalytic activity">
    <reaction evidence="8">
        <text>L-threonyl-[protein] + ATP = O-phospho-L-threonyl-[protein] + ADP + H(+)</text>
        <dbReference type="Rhea" id="RHEA:46608"/>
        <dbReference type="Rhea" id="RHEA-COMP:11060"/>
        <dbReference type="Rhea" id="RHEA-COMP:11605"/>
        <dbReference type="ChEBI" id="CHEBI:15378"/>
        <dbReference type="ChEBI" id="CHEBI:30013"/>
        <dbReference type="ChEBI" id="CHEBI:30616"/>
        <dbReference type="ChEBI" id="CHEBI:61977"/>
        <dbReference type="ChEBI" id="CHEBI:456216"/>
        <dbReference type="EC" id="2.7.11.1"/>
    </reaction>
</comment>
<keyword evidence="6" id="KW-0418">Kinase</keyword>
<comment type="catalytic activity">
    <reaction evidence="9">
        <text>L-seryl-[protein] + ATP = O-phospho-L-seryl-[protein] + ADP + H(+)</text>
        <dbReference type="Rhea" id="RHEA:17989"/>
        <dbReference type="Rhea" id="RHEA-COMP:9863"/>
        <dbReference type="Rhea" id="RHEA-COMP:11604"/>
        <dbReference type="ChEBI" id="CHEBI:15378"/>
        <dbReference type="ChEBI" id="CHEBI:29999"/>
        <dbReference type="ChEBI" id="CHEBI:30616"/>
        <dbReference type="ChEBI" id="CHEBI:83421"/>
        <dbReference type="ChEBI" id="CHEBI:456216"/>
        <dbReference type="EC" id="2.7.11.1"/>
    </reaction>
</comment>
<evidence type="ECO:0000256" key="9">
    <source>
        <dbReference type="ARBA" id="ARBA00048679"/>
    </source>
</evidence>
<feature type="compositionally biased region" description="Basic residues" evidence="11">
    <location>
        <begin position="418"/>
        <end position="434"/>
    </location>
</feature>
<keyword evidence="3" id="KW-0723">Serine/threonine-protein kinase</keyword>
<organism evidence="13 14">
    <name type="scientific">Aduncisulcus paluster</name>
    <dbReference type="NCBI Taxonomy" id="2918883"/>
    <lineage>
        <taxon>Eukaryota</taxon>
        <taxon>Metamonada</taxon>
        <taxon>Carpediemonas-like organisms</taxon>
        <taxon>Aduncisulcus</taxon>
    </lineage>
</organism>
<feature type="region of interest" description="Disordered" evidence="11">
    <location>
        <begin position="397"/>
        <end position="530"/>
    </location>
</feature>
<dbReference type="PROSITE" id="PS00107">
    <property type="entry name" value="PROTEIN_KINASE_ATP"/>
    <property type="match status" value="1"/>
</dbReference>
<dbReference type="Proteomes" id="UP001057375">
    <property type="component" value="Unassembled WGS sequence"/>
</dbReference>
<protein>
    <recommendedName>
        <fullName evidence="2">non-specific serine/threonine protein kinase</fullName>
        <ecNumber evidence="2">2.7.11.1</ecNumber>
    </recommendedName>
</protein>
<evidence type="ECO:0000259" key="12">
    <source>
        <dbReference type="PROSITE" id="PS50011"/>
    </source>
</evidence>
<feature type="binding site" evidence="10">
    <location>
        <position position="39"/>
    </location>
    <ligand>
        <name>ATP</name>
        <dbReference type="ChEBI" id="CHEBI:30616"/>
    </ligand>
</feature>
<feature type="domain" description="Protein kinase" evidence="12">
    <location>
        <begin position="10"/>
        <end position="310"/>
    </location>
</feature>
<dbReference type="PANTHER" id="PTHR48012:SF10">
    <property type="entry name" value="FI20177P1"/>
    <property type="match status" value="1"/>
</dbReference>